<name>A0AAD6ZAN3_9AGAR</name>
<evidence type="ECO:0000256" key="1">
    <source>
        <dbReference type="SAM" id="MobiDB-lite"/>
    </source>
</evidence>
<comment type="caution">
    <text evidence="2">The sequence shown here is derived from an EMBL/GenBank/DDBJ whole genome shotgun (WGS) entry which is preliminary data.</text>
</comment>
<dbReference type="Proteomes" id="UP001218218">
    <property type="component" value="Unassembled WGS sequence"/>
</dbReference>
<protein>
    <submittedName>
        <fullName evidence="2">Uncharacterized protein</fullName>
    </submittedName>
</protein>
<dbReference type="EMBL" id="JARIHO010000066">
    <property type="protein sequence ID" value="KAJ7314690.1"/>
    <property type="molecule type" value="Genomic_DNA"/>
</dbReference>
<dbReference type="AlphaFoldDB" id="A0AAD6ZAN3"/>
<accession>A0AAD6ZAN3</accession>
<organism evidence="2 3">
    <name type="scientific">Mycena albidolilacea</name>
    <dbReference type="NCBI Taxonomy" id="1033008"/>
    <lineage>
        <taxon>Eukaryota</taxon>
        <taxon>Fungi</taxon>
        <taxon>Dikarya</taxon>
        <taxon>Basidiomycota</taxon>
        <taxon>Agaricomycotina</taxon>
        <taxon>Agaricomycetes</taxon>
        <taxon>Agaricomycetidae</taxon>
        <taxon>Agaricales</taxon>
        <taxon>Marasmiineae</taxon>
        <taxon>Mycenaceae</taxon>
        <taxon>Mycena</taxon>
    </lineage>
</organism>
<gene>
    <name evidence="2" type="ORF">DFH08DRAFT_972731</name>
</gene>
<keyword evidence="3" id="KW-1185">Reference proteome</keyword>
<evidence type="ECO:0000313" key="2">
    <source>
        <dbReference type="EMBL" id="KAJ7314690.1"/>
    </source>
</evidence>
<evidence type="ECO:0000313" key="3">
    <source>
        <dbReference type="Proteomes" id="UP001218218"/>
    </source>
</evidence>
<reference evidence="2" key="1">
    <citation type="submission" date="2023-03" db="EMBL/GenBank/DDBJ databases">
        <title>Massive genome expansion in bonnet fungi (Mycena s.s.) driven by repeated elements and novel gene families across ecological guilds.</title>
        <authorList>
            <consortium name="Lawrence Berkeley National Laboratory"/>
            <person name="Harder C.B."/>
            <person name="Miyauchi S."/>
            <person name="Viragh M."/>
            <person name="Kuo A."/>
            <person name="Thoen E."/>
            <person name="Andreopoulos B."/>
            <person name="Lu D."/>
            <person name="Skrede I."/>
            <person name="Drula E."/>
            <person name="Henrissat B."/>
            <person name="Morin E."/>
            <person name="Kohler A."/>
            <person name="Barry K."/>
            <person name="LaButti K."/>
            <person name="Morin E."/>
            <person name="Salamov A."/>
            <person name="Lipzen A."/>
            <person name="Mereny Z."/>
            <person name="Hegedus B."/>
            <person name="Baldrian P."/>
            <person name="Stursova M."/>
            <person name="Weitz H."/>
            <person name="Taylor A."/>
            <person name="Grigoriev I.V."/>
            <person name="Nagy L.G."/>
            <person name="Martin F."/>
            <person name="Kauserud H."/>
        </authorList>
    </citation>
    <scope>NUCLEOTIDE SEQUENCE</scope>
    <source>
        <strain evidence="2">CBHHK002</strain>
    </source>
</reference>
<proteinExistence type="predicted"/>
<sequence length="159" mass="17002">MLSTRSTWGGLLRRARGMMLVAPVVCPSTPFTPPLASVSQAPFARPAANAAPVRARNPTLPRKHARKHEAASAPPMPTGSNSKPLYVYSRDNGTTIYANEQQASSAARRGLIDGSFRKVEITPHLSEAFAYGTESALPVIDISDTESVQVINISDTESV</sequence>
<feature type="compositionally biased region" description="Low complexity" evidence="1">
    <location>
        <begin position="47"/>
        <end position="58"/>
    </location>
</feature>
<feature type="region of interest" description="Disordered" evidence="1">
    <location>
        <begin position="47"/>
        <end position="85"/>
    </location>
</feature>